<comment type="caution">
    <text evidence="2">The sequence shown here is derived from an EMBL/GenBank/DDBJ whole genome shotgun (WGS) entry which is preliminary data.</text>
</comment>
<evidence type="ECO:0000313" key="2">
    <source>
        <dbReference type="EMBL" id="KAG4417692.1"/>
    </source>
</evidence>
<reference evidence="2" key="1">
    <citation type="submission" date="2021-02" db="EMBL/GenBank/DDBJ databases">
        <title>Genome sequence Cadophora malorum strain M34.</title>
        <authorList>
            <person name="Stefanovic E."/>
            <person name="Vu D."/>
            <person name="Scully C."/>
            <person name="Dijksterhuis J."/>
            <person name="Roader J."/>
            <person name="Houbraken J."/>
        </authorList>
    </citation>
    <scope>NUCLEOTIDE SEQUENCE</scope>
    <source>
        <strain evidence="2">M34</strain>
    </source>
</reference>
<proteinExistence type="predicted"/>
<feature type="signal peptide" evidence="1">
    <location>
        <begin position="1"/>
        <end position="21"/>
    </location>
</feature>
<dbReference type="OrthoDB" id="3484559at2759"/>
<keyword evidence="1" id="KW-0732">Signal</keyword>
<accession>A0A8H7TEF6</accession>
<organism evidence="2 3">
    <name type="scientific">Cadophora malorum</name>
    <dbReference type="NCBI Taxonomy" id="108018"/>
    <lineage>
        <taxon>Eukaryota</taxon>
        <taxon>Fungi</taxon>
        <taxon>Dikarya</taxon>
        <taxon>Ascomycota</taxon>
        <taxon>Pezizomycotina</taxon>
        <taxon>Leotiomycetes</taxon>
        <taxon>Helotiales</taxon>
        <taxon>Ploettnerulaceae</taxon>
        <taxon>Cadophora</taxon>
    </lineage>
</organism>
<protein>
    <submittedName>
        <fullName evidence="2">Uncharacterized protein</fullName>
    </submittedName>
</protein>
<feature type="chain" id="PRO_5034999044" evidence="1">
    <location>
        <begin position="22"/>
        <end position="158"/>
    </location>
</feature>
<name>A0A8H7TEF6_9HELO</name>
<dbReference type="AlphaFoldDB" id="A0A8H7TEF6"/>
<dbReference type="Proteomes" id="UP000664132">
    <property type="component" value="Unassembled WGS sequence"/>
</dbReference>
<evidence type="ECO:0000256" key="1">
    <source>
        <dbReference type="SAM" id="SignalP"/>
    </source>
</evidence>
<evidence type="ECO:0000313" key="3">
    <source>
        <dbReference type="Proteomes" id="UP000664132"/>
    </source>
</evidence>
<sequence>MQFTTSNIIALLPFMASLAAAAPLTPSTIALAARSDIPEQCHFVNGDASSRAMVCEYATAPVFDSNFPGACITNAAGDITCTLPEGSKDISISKPLDARAVDAEAYRLTISWKRDETFVKNRAVEQEAYRLTISWKRDEAAVMVRAVEQEAYRLTISW</sequence>
<dbReference type="EMBL" id="JAFJYH010000148">
    <property type="protein sequence ID" value="KAG4417692.1"/>
    <property type="molecule type" value="Genomic_DNA"/>
</dbReference>
<keyword evidence="3" id="KW-1185">Reference proteome</keyword>
<gene>
    <name evidence="2" type="ORF">IFR04_009195</name>
</gene>